<dbReference type="PANTHER" id="PTHR45890:SF1">
    <property type="entry name" value="AARF DOMAIN CONTAINING KINASE 2"/>
    <property type="match status" value="1"/>
</dbReference>
<dbReference type="GO" id="GO:0004672">
    <property type="term" value="F:protein kinase activity"/>
    <property type="evidence" value="ECO:0007669"/>
    <property type="project" value="InterPro"/>
</dbReference>
<evidence type="ECO:0000256" key="1">
    <source>
        <dbReference type="ARBA" id="ARBA00009670"/>
    </source>
</evidence>
<dbReference type="InterPro" id="IPR052402">
    <property type="entry name" value="ADCK_kinase"/>
</dbReference>
<name>A0A6B2L3F4_9EUKA</name>
<dbReference type="PANTHER" id="PTHR45890">
    <property type="entry name" value="AARF DOMAIN CONTAINING KINASE 2 (PREDICTED)"/>
    <property type="match status" value="1"/>
</dbReference>
<sequence length="445" mass="51047">MYFYAQCFFRAVLIVVLFFPLMYFFPILYVPRMSQLWWKYLRFTLETLGASWIKLGQWASTRRDIFPVEFIDYISKLCYRCPAHDFAYTQKLIETTYAKKMEDLFVYFERVPLASGAIGQVYRARLREGKQIVVKVLHPTVEATLDVDLALMAFFAHVIEMLPGMKWLSLCDAIAQFSISMKAQSDFQIEANNLKTFQEHFKGHPDVVFPSLVEALPATRGVLAETFEEGEVLQNSKYLRAVSPESVKLAKIGLDAYLKMMLLDNFVHADLHPGNILVRKNEKGKLGLVFLDVGLVSHLSPSDFEHFKLLFKAIVQREGKHGAKLMVQFAKDHNLTPEEEERFVNDMDAIFQDVRSKKMSEIRVGEFLSAVLDTVRMNHVKIEGNFSTLCVGTVVLEGIGRQLDPELNILDASLPILVQGDVIPEDNAFKRRALWEKLKYTFGFK</sequence>
<reference evidence="4" key="1">
    <citation type="journal article" date="2020" name="J. Eukaryot. Microbiol.">
        <title>De novo Sequencing, Assembly and Annotation of the Transcriptome for the Free-Living Testate Amoeba Arcella intermedia.</title>
        <authorList>
            <person name="Ribeiro G.M."/>
            <person name="Porfirio-Sousa A.L."/>
            <person name="Maurer-Alcala X.X."/>
            <person name="Katz L.A."/>
            <person name="Lahr D.J.G."/>
        </authorList>
    </citation>
    <scope>NUCLEOTIDE SEQUENCE</scope>
</reference>
<proteinExistence type="inferred from homology"/>
<dbReference type="InterPro" id="IPR044095">
    <property type="entry name" value="ADCK2_dom"/>
</dbReference>
<dbReference type="AlphaFoldDB" id="A0A6B2L3F4"/>
<keyword evidence="2" id="KW-1133">Transmembrane helix</keyword>
<feature type="domain" description="Protein kinase" evidence="3">
    <location>
        <begin position="107"/>
        <end position="445"/>
    </location>
</feature>
<keyword evidence="2" id="KW-0472">Membrane</keyword>
<dbReference type="PROSITE" id="PS50011">
    <property type="entry name" value="PROTEIN_KINASE_DOM"/>
    <property type="match status" value="1"/>
</dbReference>
<dbReference type="CDD" id="cd13971">
    <property type="entry name" value="ADCK2-like"/>
    <property type="match status" value="1"/>
</dbReference>
<keyword evidence="2" id="KW-0812">Transmembrane</keyword>
<protein>
    <recommendedName>
        <fullName evidence="3">Protein kinase domain-containing protein</fullName>
    </recommendedName>
</protein>
<dbReference type="InterPro" id="IPR011009">
    <property type="entry name" value="Kinase-like_dom_sf"/>
</dbReference>
<feature type="transmembrane region" description="Helical" evidence="2">
    <location>
        <begin position="7"/>
        <end position="29"/>
    </location>
</feature>
<evidence type="ECO:0000259" key="3">
    <source>
        <dbReference type="PROSITE" id="PS50011"/>
    </source>
</evidence>
<dbReference type="GO" id="GO:0005524">
    <property type="term" value="F:ATP binding"/>
    <property type="evidence" value="ECO:0007669"/>
    <property type="project" value="InterPro"/>
</dbReference>
<dbReference type="Pfam" id="PF03109">
    <property type="entry name" value="ABC1"/>
    <property type="match status" value="1"/>
</dbReference>
<dbReference type="SUPFAM" id="SSF56112">
    <property type="entry name" value="Protein kinase-like (PK-like)"/>
    <property type="match status" value="1"/>
</dbReference>
<dbReference type="Gene3D" id="1.10.510.10">
    <property type="entry name" value="Transferase(Phosphotransferase) domain 1"/>
    <property type="match status" value="1"/>
</dbReference>
<evidence type="ECO:0000256" key="2">
    <source>
        <dbReference type="SAM" id="Phobius"/>
    </source>
</evidence>
<dbReference type="EMBL" id="GIBP01002486">
    <property type="protein sequence ID" value="NDV31455.1"/>
    <property type="molecule type" value="Transcribed_RNA"/>
</dbReference>
<organism evidence="4">
    <name type="scientific">Arcella intermedia</name>
    <dbReference type="NCBI Taxonomy" id="1963864"/>
    <lineage>
        <taxon>Eukaryota</taxon>
        <taxon>Amoebozoa</taxon>
        <taxon>Tubulinea</taxon>
        <taxon>Elardia</taxon>
        <taxon>Arcellinida</taxon>
        <taxon>Sphaerothecina</taxon>
        <taxon>Arcellidae</taxon>
        <taxon>Arcella</taxon>
    </lineage>
</organism>
<comment type="similarity">
    <text evidence="1">Belongs to the protein kinase superfamily. ADCK protein kinase family.</text>
</comment>
<dbReference type="GO" id="GO:0005739">
    <property type="term" value="C:mitochondrion"/>
    <property type="evidence" value="ECO:0007669"/>
    <property type="project" value="TreeGrafter"/>
</dbReference>
<dbReference type="InterPro" id="IPR004147">
    <property type="entry name" value="ABC1_dom"/>
</dbReference>
<evidence type="ECO:0000313" key="4">
    <source>
        <dbReference type="EMBL" id="NDV31455.1"/>
    </source>
</evidence>
<accession>A0A6B2L3F4</accession>
<dbReference type="InterPro" id="IPR000719">
    <property type="entry name" value="Prot_kinase_dom"/>
</dbReference>